<feature type="transmembrane region" description="Helical" evidence="3">
    <location>
        <begin position="32"/>
        <end position="57"/>
    </location>
</feature>
<dbReference type="InterPro" id="IPR017927">
    <property type="entry name" value="FAD-bd_FR_type"/>
</dbReference>
<dbReference type="GO" id="GO:0016491">
    <property type="term" value="F:oxidoreductase activity"/>
    <property type="evidence" value="ECO:0007669"/>
    <property type="project" value="UniProtKB-KW"/>
</dbReference>
<evidence type="ECO:0000256" key="3">
    <source>
        <dbReference type="SAM" id="Phobius"/>
    </source>
</evidence>
<protein>
    <submittedName>
        <fullName evidence="5">Generating NADPH oxidase heavy chain subunit</fullName>
    </submittedName>
</protein>
<dbReference type="PROSITE" id="PS51384">
    <property type="entry name" value="FAD_FR"/>
    <property type="match status" value="1"/>
</dbReference>
<dbReference type="Gene3D" id="3.40.50.80">
    <property type="entry name" value="Nucleotide-binding domain of ferredoxin-NADP reductase (FNR) module"/>
    <property type="match status" value="1"/>
</dbReference>
<organism evidence="5 6">
    <name type="scientific">Seminavis robusta</name>
    <dbReference type="NCBI Taxonomy" id="568900"/>
    <lineage>
        <taxon>Eukaryota</taxon>
        <taxon>Sar</taxon>
        <taxon>Stramenopiles</taxon>
        <taxon>Ochrophyta</taxon>
        <taxon>Bacillariophyta</taxon>
        <taxon>Bacillariophyceae</taxon>
        <taxon>Bacillariophycidae</taxon>
        <taxon>Naviculales</taxon>
        <taxon>Naviculaceae</taxon>
        <taxon>Seminavis</taxon>
    </lineage>
</organism>
<dbReference type="PANTHER" id="PTHR11972">
    <property type="entry name" value="NADPH OXIDASE"/>
    <property type="match status" value="1"/>
</dbReference>
<comment type="caution">
    <text evidence="5">The sequence shown here is derived from an EMBL/GenBank/DDBJ whole genome shotgun (WGS) entry which is preliminary data.</text>
</comment>
<dbReference type="Proteomes" id="UP001153069">
    <property type="component" value="Unassembled WGS sequence"/>
</dbReference>
<dbReference type="Pfam" id="PF08030">
    <property type="entry name" value="NAD_binding_6"/>
    <property type="match status" value="2"/>
</dbReference>
<accession>A0A9N8EER1</accession>
<dbReference type="Gene3D" id="2.40.30.10">
    <property type="entry name" value="Translation factors"/>
    <property type="match status" value="1"/>
</dbReference>
<evidence type="ECO:0000313" key="5">
    <source>
        <dbReference type="EMBL" id="CAB9518874.1"/>
    </source>
</evidence>
<sequence length="664" mass="74500">MGTFKYSHVGPTSPRAASADDNNDSTKAWSKLLIVAPFFHFFVDPLTLVLPQGLISAIVKVSTMWRRFLTKRPFCTPLLSDITVAHVLLCIPLFYWFVAATDLAFKAPTSHHSLKHSGKMTSYAMAFSFLTASKSHSLVSLLTGLSFDRLVNFHLASSLLSLWMGYLHGINIAYYHRGDNKTHHHHDHDDHHHSHDDHDEHHHDENDEDHHSHDDHDSHDHGHHRRLHHDSIHAYLGTDPNISKFFFDGDRNTSGFFVLVALAILVLTSVFHPLFRKCWFEGWLIYHVTSAVIVLIAGMVHGADIFVFCIIWWALDLLIRYGVMVATRYPKQAKVTRVAENITMIQFPKTNNFQFQAGQFVQVAVPSVRLWEFHPFSIASSPDESHITLYVRALPDAKTWTRKLYDLAAPLDENKISTISHRAFLEGPYGSLPPILDDSCAREYSMAVLVSGGIGVTPCYGIAKCLLATPPPSLQKIRYIWSVRDEGMVQAIPPPTLPESGVAGLGGAKTTTSSIENGIELVERGSSNGTDENEENEAVLNGEESNGLDETVSAQRSLALQTDIYITQMDKFVEDGDEETDNAKEAGATETQQPHLPYTIHRDGRPDVHAIMKQVHDEASKQGWGRVFVMGCGPFSLLEELQVACRRSQTKEVQIDFHQEVFDY</sequence>
<keyword evidence="3" id="KW-1133">Transmembrane helix</keyword>
<feature type="transmembrane region" description="Helical" evidence="3">
    <location>
        <begin position="120"/>
        <end position="143"/>
    </location>
</feature>
<evidence type="ECO:0000259" key="4">
    <source>
        <dbReference type="PROSITE" id="PS51384"/>
    </source>
</evidence>
<dbReference type="SFLD" id="SFLDG01168">
    <property type="entry name" value="Ferric_reductase_subgroup_(FRE"/>
    <property type="match status" value="1"/>
</dbReference>
<gene>
    <name evidence="5" type="ORF">SEMRO_969_G226170.1</name>
</gene>
<feature type="region of interest" description="Disordered" evidence="2">
    <location>
        <begin position="576"/>
        <end position="597"/>
    </location>
</feature>
<proteinExistence type="predicted"/>
<keyword evidence="3" id="KW-0812">Transmembrane</keyword>
<dbReference type="CDD" id="cd06186">
    <property type="entry name" value="NOX_Duox_like_FAD_NADP"/>
    <property type="match status" value="1"/>
</dbReference>
<dbReference type="InterPro" id="IPR050369">
    <property type="entry name" value="RBOH/FRE"/>
</dbReference>
<feature type="transmembrane region" description="Helical" evidence="3">
    <location>
        <begin position="155"/>
        <end position="175"/>
    </location>
</feature>
<feature type="domain" description="FAD-binding FR-type" evidence="4">
    <location>
        <begin position="325"/>
        <end position="435"/>
    </location>
</feature>
<dbReference type="AlphaFoldDB" id="A0A9N8EER1"/>
<name>A0A9N8EER1_9STRA</name>
<dbReference type="SUPFAM" id="SSF52343">
    <property type="entry name" value="Ferredoxin reductase-like, C-terminal NADP-linked domain"/>
    <property type="match status" value="1"/>
</dbReference>
<evidence type="ECO:0000256" key="1">
    <source>
        <dbReference type="ARBA" id="ARBA00023002"/>
    </source>
</evidence>
<dbReference type="SFLD" id="SFLDS00052">
    <property type="entry name" value="Ferric_Reductase_Domain"/>
    <property type="match status" value="1"/>
</dbReference>
<dbReference type="PANTHER" id="PTHR11972:SF55">
    <property type="entry name" value="FERRIC REDUCTASE"/>
    <property type="match status" value="1"/>
</dbReference>
<keyword evidence="6" id="KW-1185">Reference proteome</keyword>
<feature type="transmembrane region" description="Helical" evidence="3">
    <location>
        <begin position="255"/>
        <end position="275"/>
    </location>
</feature>
<feature type="transmembrane region" description="Helical" evidence="3">
    <location>
        <begin position="78"/>
        <end position="100"/>
    </location>
</feature>
<feature type="compositionally biased region" description="Basic and acidic residues" evidence="2">
    <location>
        <begin position="183"/>
        <end position="220"/>
    </location>
</feature>
<keyword evidence="1" id="KW-0560">Oxidoreductase</keyword>
<dbReference type="Pfam" id="PF08022">
    <property type="entry name" value="FAD_binding_8"/>
    <property type="match status" value="1"/>
</dbReference>
<dbReference type="InterPro" id="IPR017938">
    <property type="entry name" value="Riboflavin_synthase-like_b-brl"/>
</dbReference>
<feature type="region of interest" description="Disordered" evidence="2">
    <location>
        <begin position="183"/>
        <end position="224"/>
    </location>
</feature>
<evidence type="ECO:0000313" key="6">
    <source>
        <dbReference type="Proteomes" id="UP001153069"/>
    </source>
</evidence>
<dbReference type="OrthoDB" id="167398at2759"/>
<reference evidence="5" key="1">
    <citation type="submission" date="2020-06" db="EMBL/GenBank/DDBJ databases">
        <authorList>
            <consortium name="Plant Systems Biology data submission"/>
        </authorList>
    </citation>
    <scope>NUCLEOTIDE SEQUENCE</scope>
    <source>
        <strain evidence="5">D6</strain>
    </source>
</reference>
<dbReference type="InterPro" id="IPR039261">
    <property type="entry name" value="FNR_nucleotide-bd"/>
</dbReference>
<feature type="region of interest" description="Disordered" evidence="2">
    <location>
        <begin position="523"/>
        <end position="553"/>
    </location>
</feature>
<dbReference type="EMBL" id="CAICTM010000967">
    <property type="protein sequence ID" value="CAB9518874.1"/>
    <property type="molecule type" value="Genomic_DNA"/>
</dbReference>
<feature type="region of interest" description="Disordered" evidence="2">
    <location>
        <begin position="1"/>
        <end position="22"/>
    </location>
</feature>
<dbReference type="GO" id="GO:0005886">
    <property type="term" value="C:plasma membrane"/>
    <property type="evidence" value="ECO:0007669"/>
    <property type="project" value="TreeGrafter"/>
</dbReference>
<dbReference type="InterPro" id="IPR013112">
    <property type="entry name" value="FAD-bd_8"/>
</dbReference>
<dbReference type="SUPFAM" id="SSF63380">
    <property type="entry name" value="Riboflavin synthase domain-like"/>
    <property type="match status" value="1"/>
</dbReference>
<keyword evidence="3" id="KW-0472">Membrane</keyword>
<dbReference type="InterPro" id="IPR013121">
    <property type="entry name" value="Fe_red_NAD-bd_6"/>
</dbReference>
<evidence type="ECO:0000256" key="2">
    <source>
        <dbReference type="SAM" id="MobiDB-lite"/>
    </source>
</evidence>